<dbReference type="GO" id="GO:0016020">
    <property type="term" value="C:membrane"/>
    <property type="evidence" value="ECO:0007669"/>
    <property type="project" value="UniProtKB-SubCell"/>
</dbReference>
<keyword evidence="10" id="KW-1185">Reference proteome</keyword>
<evidence type="ECO:0000256" key="6">
    <source>
        <dbReference type="ARBA" id="ARBA00023136"/>
    </source>
</evidence>
<evidence type="ECO:0000256" key="4">
    <source>
        <dbReference type="ARBA" id="ARBA00022692"/>
    </source>
</evidence>
<dbReference type="PANTHER" id="PTHR31595">
    <property type="entry name" value="LONG-CHAIN-ALCOHOL O-FATTY-ACYLTRANSFERASE 3-RELATED"/>
    <property type="match status" value="1"/>
</dbReference>
<comment type="similarity">
    <text evidence="2">Belongs to the wax synthase family.</text>
</comment>
<evidence type="ECO:0000256" key="1">
    <source>
        <dbReference type="ARBA" id="ARBA00004141"/>
    </source>
</evidence>
<dbReference type="GO" id="GO:0006629">
    <property type="term" value="P:lipid metabolic process"/>
    <property type="evidence" value="ECO:0007669"/>
    <property type="project" value="InterPro"/>
</dbReference>
<evidence type="ECO:0000256" key="3">
    <source>
        <dbReference type="ARBA" id="ARBA00022679"/>
    </source>
</evidence>
<keyword evidence="6 7" id="KW-0472">Membrane</keyword>
<keyword evidence="3" id="KW-0808">Transferase</keyword>
<keyword evidence="5 7" id="KW-1133">Transmembrane helix</keyword>
<accession>A0A1R3S1Q6</accession>
<dbReference type="InterPro" id="IPR032805">
    <property type="entry name" value="Wax_synthase_dom"/>
</dbReference>
<dbReference type="Pfam" id="PF13813">
    <property type="entry name" value="MBOAT_2"/>
    <property type="match status" value="1"/>
</dbReference>
<evidence type="ECO:0000313" key="9">
    <source>
        <dbReference type="EMBL" id="OOG00685.1"/>
    </source>
</evidence>
<evidence type="ECO:0000256" key="7">
    <source>
        <dbReference type="SAM" id="Phobius"/>
    </source>
</evidence>
<evidence type="ECO:0000256" key="5">
    <source>
        <dbReference type="ARBA" id="ARBA00022989"/>
    </source>
</evidence>
<keyword evidence="4 7" id="KW-0812">Transmembrane</keyword>
<feature type="transmembrane region" description="Helical" evidence="7">
    <location>
        <begin position="32"/>
        <end position="52"/>
    </location>
</feature>
<dbReference type="Proteomes" id="UP000188318">
    <property type="component" value="Unassembled WGS sequence"/>
</dbReference>
<dbReference type="OMA" id="STAITCR"/>
<proteinExistence type="inferred from homology"/>
<dbReference type="OrthoDB" id="1077582at2759"/>
<feature type="domain" description="Wax synthase" evidence="8">
    <location>
        <begin position="230"/>
        <end position="317"/>
    </location>
</feature>
<feature type="transmembrane region" description="Helical" evidence="7">
    <location>
        <begin position="144"/>
        <end position="163"/>
    </location>
</feature>
<organism evidence="9 10">
    <name type="scientific">Aspergillus carbonarius (strain ITEM 5010)</name>
    <dbReference type="NCBI Taxonomy" id="602072"/>
    <lineage>
        <taxon>Eukaryota</taxon>
        <taxon>Fungi</taxon>
        <taxon>Dikarya</taxon>
        <taxon>Ascomycota</taxon>
        <taxon>Pezizomycotina</taxon>
        <taxon>Eurotiomycetes</taxon>
        <taxon>Eurotiomycetidae</taxon>
        <taxon>Eurotiales</taxon>
        <taxon>Aspergillaceae</taxon>
        <taxon>Aspergillus</taxon>
        <taxon>Aspergillus subgen. Circumdati</taxon>
    </lineage>
</organism>
<gene>
    <name evidence="9" type="ORF">ASPCADRAFT_125695</name>
</gene>
<feature type="transmembrane region" description="Helical" evidence="7">
    <location>
        <begin position="7"/>
        <end position="26"/>
    </location>
</feature>
<dbReference type="PANTHER" id="PTHR31595:SF27">
    <property type="entry name" value="WAX SYNTHASE DOMAIN-CONTAINING PROTEIN-RELATED"/>
    <property type="match status" value="1"/>
</dbReference>
<dbReference type="EMBL" id="KV907493">
    <property type="protein sequence ID" value="OOG00685.1"/>
    <property type="molecule type" value="Genomic_DNA"/>
</dbReference>
<protein>
    <recommendedName>
        <fullName evidence="8">Wax synthase domain-containing protein</fullName>
    </recommendedName>
</protein>
<dbReference type="AlphaFoldDB" id="A0A1R3S1Q6"/>
<sequence>MAISPELLCNLVVLFQCLITLILLVRTPKGSILRWICLPSLVCMAYLEGVFVKISNHNVFAKVTVSGMPFTTIIQLINLLLVTSIDLTEQPGTTRDKLVSAFAILQTFRGIGTKWQAKNIPEFPLILKRNPPSRAQFIRRQMAIVIWEALALVLVLISFVPYIKPDHNGAYLYGPGREFLYAGSSIEQLLARVKAAFILGFPGSMLFLDSSYRIGSVLAIGAGISKVGSWPPVFGSLQESYTVRGFWGKFWHQYLRWPYTSVSTAITCRILRLPKPSIIERYTNLTIVFALSATMHVVTNIVSGVEGGNTGTMLFFLSQAGAIAFEDTVQHCWAALQQGKKFGAAETPLWQRCVGFMWLFCWLGATFPWWWYPIIRVLGAYDWSEMLDVVQRLGLTKSNLSAMVVGGGVFLRITFGAEI</sequence>
<dbReference type="GO" id="GO:0008374">
    <property type="term" value="F:O-acyltransferase activity"/>
    <property type="evidence" value="ECO:0007669"/>
    <property type="project" value="InterPro"/>
</dbReference>
<dbReference type="VEuPathDB" id="FungiDB:ASPCADRAFT_125695"/>
<evidence type="ECO:0000259" key="8">
    <source>
        <dbReference type="Pfam" id="PF13813"/>
    </source>
</evidence>
<name>A0A1R3S1Q6_ASPC5</name>
<comment type="subcellular location">
    <subcellularLocation>
        <location evidence="1">Membrane</location>
        <topology evidence="1">Multi-pass membrane protein</topology>
    </subcellularLocation>
</comment>
<reference evidence="10" key="1">
    <citation type="journal article" date="2017" name="Genome Biol.">
        <title>Comparative genomics reveals high biological diversity and specific adaptations in the industrially and medically important fungal genus Aspergillus.</title>
        <authorList>
            <person name="de Vries R.P."/>
            <person name="Riley R."/>
            <person name="Wiebenga A."/>
            <person name="Aguilar-Osorio G."/>
            <person name="Amillis S."/>
            <person name="Uchima C.A."/>
            <person name="Anderluh G."/>
            <person name="Asadollahi M."/>
            <person name="Askin M."/>
            <person name="Barry K."/>
            <person name="Battaglia E."/>
            <person name="Bayram O."/>
            <person name="Benocci T."/>
            <person name="Braus-Stromeyer S.A."/>
            <person name="Caldana C."/>
            <person name="Canovas D."/>
            <person name="Cerqueira G.C."/>
            <person name="Chen F."/>
            <person name="Chen W."/>
            <person name="Choi C."/>
            <person name="Clum A."/>
            <person name="Dos Santos R.A."/>
            <person name="Damasio A.R."/>
            <person name="Diallinas G."/>
            <person name="Emri T."/>
            <person name="Fekete E."/>
            <person name="Flipphi M."/>
            <person name="Freyberg S."/>
            <person name="Gallo A."/>
            <person name="Gournas C."/>
            <person name="Habgood R."/>
            <person name="Hainaut M."/>
            <person name="Harispe M.L."/>
            <person name="Henrissat B."/>
            <person name="Hilden K.S."/>
            <person name="Hope R."/>
            <person name="Hossain A."/>
            <person name="Karabika E."/>
            <person name="Karaffa L."/>
            <person name="Karanyi Z."/>
            <person name="Krasevec N."/>
            <person name="Kuo A."/>
            <person name="Kusch H."/>
            <person name="LaButti K."/>
            <person name="Lagendijk E.L."/>
            <person name="Lapidus A."/>
            <person name="Levasseur A."/>
            <person name="Lindquist E."/>
            <person name="Lipzen A."/>
            <person name="Logrieco A.F."/>
            <person name="MacCabe A."/>
            <person name="Maekelae M.R."/>
            <person name="Malavazi I."/>
            <person name="Melin P."/>
            <person name="Meyer V."/>
            <person name="Mielnichuk N."/>
            <person name="Miskei M."/>
            <person name="Molnar A.P."/>
            <person name="Mule G."/>
            <person name="Ngan C.Y."/>
            <person name="Orejas M."/>
            <person name="Orosz E."/>
            <person name="Ouedraogo J.P."/>
            <person name="Overkamp K.M."/>
            <person name="Park H.-S."/>
            <person name="Perrone G."/>
            <person name="Piumi F."/>
            <person name="Punt P.J."/>
            <person name="Ram A.F."/>
            <person name="Ramon A."/>
            <person name="Rauscher S."/>
            <person name="Record E."/>
            <person name="Riano-Pachon D.M."/>
            <person name="Robert V."/>
            <person name="Roehrig J."/>
            <person name="Ruller R."/>
            <person name="Salamov A."/>
            <person name="Salih N.S."/>
            <person name="Samson R.A."/>
            <person name="Sandor E."/>
            <person name="Sanguinetti M."/>
            <person name="Schuetze T."/>
            <person name="Sepcic K."/>
            <person name="Shelest E."/>
            <person name="Sherlock G."/>
            <person name="Sophianopoulou V."/>
            <person name="Squina F.M."/>
            <person name="Sun H."/>
            <person name="Susca A."/>
            <person name="Todd R.B."/>
            <person name="Tsang A."/>
            <person name="Unkles S.E."/>
            <person name="van de Wiele N."/>
            <person name="van Rossen-Uffink D."/>
            <person name="Oliveira J.V."/>
            <person name="Vesth T.C."/>
            <person name="Visser J."/>
            <person name="Yu J.-H."/>
            <person name="Zhou M."/>
            <person name="Andersen M.R."/>
            <person name="Archer D.B."/>
            <person name="Baker S.E."/>
            <person name="Benoit I."/>
            <person name="Brakhage A.A."/>
            <person name="Braus G.H."/>
            <person name="Fischer R."/>
            <person name="Frisvad J.C."/>
            <person name="Goldman G.H."/>
            <person name="Houbraken J."/>
            <person name="Oakley B."/>
            <person name="Pocsi I."/>
            <person name="Scazzocchio C."/>
            <person name="Seiboth B."/>
            <person name="vanKuyk P.A."/>
            <person name="Wortman J."/>
            <person name="Dyer P.S."/>
            <person name="Grigoriev I.V."/>
        </authorList>
    </citation>
    <scope>NUCLEOTIDE SEQUENCE [LARGE SCALE GENOMIC DNA]</scope>
    <source>
        <strain evidence="10">ITEM 5010</strain>
    </source>
</reference>
<evidence type="ECO:0000256" key="2">
    <source>
        <dbReference type="ARBA" id="ARBA00007282"/>
    </source>
</evidence>
<dbReference type="InterPro" id="IPR044851">
    <property type="entry name" value="Wax_synthase"/>
</dbReference>
<evidence type="ECO:0000313" key="10">
    <source>
        <dbReference type="Proteomes" id="UP000188318"/>
    </source>
</evidence>